<dbReference type="RefSeq" id="XP_007402147.1">
    <property type="nucleotide sequence ID" value="XM_007402085.1"/>
</dbReference>
<dbReference type="KEGG" id="pco:PHACADRAFT_201804"/>
<dbReference type="EMBL" id="JH930489">
    <property type="protein sequence ID" value="EKM49298.1"/>
    <property type="molecule type" value="Genomic_DNA"/>
</dbReference>
<proteinExistence type="predicted"/>
<evidence type="ECO:0000313" key="2">
    <source>
        <dbReference type="EMBL" id="EKM49298.1"/>
    </source>
</evidence>
<dbReference type="AlphaFoldDB" id="K5VDX0"/>
<dbReference type="GeneID" id="18911712"/>
<name>K5VDX0_PHACS</name>
<reference evidence="2 3" key="1">
    <citation type="journal article" date="2012" name="BMC Genomics">
        <title>Comparative genomics of the white-rot fungi, Phanerochaete carnosa and P. chrysosporium, to elucidate the genetic basis of the distinct wood types they colonize.</title>
        <authorList>
            <person name="Suzuki H."/>
            <person name="MacDonald J."/>
            <person name="Syed K."/>
            <person name="Salamov A."/>
            <person name="Hori C."/>
            <person name="Aerts A."/>
            <person name="Henrissat B."/>
            <person name="Wiebenga A."/>
            <person name="vanKuyk P.A."/>
            <person name="Barry K."/>
            <person name="Lindquist E."/>
            <person name="LaButti K."/>
            <person name="Lapidus A."/>
            <person name="Lucas S."/>
            <person name="Coutinho P."/>
            <person name="Gong Y."/>
            <person name="Samejima M."/>
            <person name="Mahadevan R."/>
            <person name="Abou-Zaid M."/>
            <person name="de Vries R.P."/>
            <person name="Igarashi K."/>
            <person name="Yadav J.S."/>
            <person name="Grigoriev I.V."/>
            <person name="Master E.R."/>
        </authorList>
    </citation>
    <scope>NUCLEOTIDE SEQUENCE [LARGE SCALE GENOMIC DNA]</scope>
    <source>
        <strain evidence="2 3">HHB-10118-sp</strain>
    </source>
</reference>
<dbReference type="InParanoid" id="K5VDX0"/>
<protein>
    <submittedName>
        <fullName evidence="2">Uncharacterized protein</fullName>
    </submittedName>
</protein>
<dbReference type="HOGENOM" id="CLU_1907406_0_0_1"/>
<gene>
    <name evidence="2" type="ORF">PHACADRAFT_201804</name>
</gene>
<dbReference type="Proteomes" id="UP000008370">
    <property type="component" value="Unassembled WGS sequence"/>
</dbReference>
<keyword evidence="3" id="KW-1185">Reference proteome</keyword>
<sequence>MSLHTSVFRPSAWPRHSPTESKRPDWNWGAVQNTSVDKWEDVLSRIKIDTMKENSTVEHFNNQQLIQIGDTAADLLAQVEANKSDFSEDKGKESNVSFALLSRTSSFSSILNAAVAMQSSITALPTAAAESKF</sequence>
<evidence type="ECO:0000256" key="1">
    <source>
        <dbReference type="SAM" id="MobiDB-lite"/>
    </source>
</evidence>
<organism evidence="2 3">
    <name type="scientific">Phanerochaete carnosa (strain HHB-10118-sp)</name>
    <name type="common">White-rot fungus</name>
    <name type="synonym">Peniophora carnosa</name>
    <dbReference type="NCBI Taxonomy" id="650164"/>
    <lineage>
        <taxon>Eukaryota</taxon>
        <taxon>Fungi</taxon>
        <taxon>Dikarya</taxon>
        <taxon>Basidiomycota</taxon>
        <taxon>Agaricomycotina</taxon>
        <taxon>Agaricomycetes</taxon>
        <taxon>Polyporales</taxon>
        <taxon>Phanerochaetaceae</taxon>
        <taxon>Phanerochaete</taxon>
    </lineage>
</organism>
<feature type="region of interest" description="Disordered" evidence="1">
    <location>
        <begin position="1"/>
        <end position="25"/>
    </location>
</feature>
<evidence type="ECO:0000313" key="3">
    <source>
        <dbReference type="Proteomes" id="UP000008370"/>
    </source>
</evidence>
<accession>K5VDX0</accession>